<evidence type="ECO:0000259" key="1">
    <source>
        <dbReference type="PROSITE" id="PS51186"/>
    </source>
</evidence>
<dbReference type="Pfam" id="PF13523">
    <property type="entry name" value="Acetyltransf_8"/>
    <property type="match status" value="1"/>
</dbReference>
<dbReference type="CDD" id="cd04301">
    <property type="entry name" value="NAT_SF"/>
    <property type="match status" value="1"/>
</dbReference>
<gene>
    <name evidence="2" type="ORF">GKZ28_26850</name>
</gene>
<dbReference type="PANTHER" id="PTHR43415:SF3">
    <property type="entry name" value="GNAT-FAMILY ACETYLTRANSFERASE"/>
    <property type="match status" value="1"/>
</dbReference>
<reference evidence="2" key="1">
    <citation type="submission" date="2019-12" db="EMBL/GenBank/DDBJ databases">
        <title>Microbes associate with the intestines of laboratory mice.</title>
        <authorList>
            <person name="Navarre W."/>
            <person name="Wong E."/>
        </authorList>
    </citation>
    <scope>NUCLEOTIDE SEQUENCE</scope>
    <source>
        <strain evidence="2">NM79_F5</strain>
    </source>
</reference>
<dbReference type="Proteomes" id="UP000656077">
    <property type="component" value="Unassembled WGS sequence"/>
</dbReference>
<sequence length="181" mass="21642">MMFYKNGELIIRSLEYSDKCLIIKWLSDNEVLKYYEGRDNPYNKEMVEEKFYKSNENETRCIIEYSEIPIGYIQFYSIDKKECEEYGYQNFQDTVLGTDQFIGETKYWGQGIGTLLIKLMVNFLIREKGAKKIILDPQVWNERAIRCYEKSGFIKTKILPKHELHEGELKDCWLMEYSVDI</sequence>
<feature type="domain" description="N-acetyltransferase" evidence="1">
    <location>
        <begin position="9"/>
        <end position="180"/>
    </location>
</feature>
<comment type="caution">
    <text evidence="2">The sequence shown here is derived from an EMBL/GenBank/DDBJ whole genome shotgun (WGS) entry which is preliminary data.</text>
</comment>
<dbReference type="InterPro" id="IPR016181">
    <property type="entry name" value="Acyl_CoA_acyltransferase"/>
</dbReference>
<name>A0A964RTB8_9CLOT</name>
<evidence type="ECO:0000313" key="3">
    <source>
        <dbReference type="Proteomes" id="UP000656077"/>
    </source>
</evidence>
<proteinExistence type="predicted"/>
<organism evidence="2 3">
    <name type="scientific">Clostridium chromiireducens</name>
    <dbReference type="NCBI Taxonomy" id="225345"/>
    <lineage>
        <taxon>Bacteria</taxon>
        <taxon>Bacillati</taxon>
        <taxon>Bacillota</taxon>
        <taxon>Clostridia</taxon>
        <taxon>Eubacteriales</taxon>
        <taxon>Clostridiaceae</taxon>
        <taxon>Clostridium</taxon>
    </lineage>
</organism>
<protein>
    <submittedName>
        <fullName evidence="2">GNAT family N-acetyltransferase</fullName>
    </submittedName>
</protein>
<dbReference type="SUPFAM" id="SSF55729">
    <property type="entry name" value="Acyl-CoA N-acyltransferases (Nat)"/>
    <property type="match status" value="1"/>
</dbReference>
<accession>A0A964RTB8</accession>
<evidence type="ECO:0000313" key="2">
    <source>
        <dbReference type="EMBL" id="MVX67263.1"/>
    </source>
</evidence>
<dbReference type="RefSeq" id="WP_160361682.1">
    <property type="nucleotide sequence ID" value="NZ_WSRQ01000110.1"/>
</dbReference>
<dbReference type="PROSITE" id="PS51186">
    <property type="entry name" value="GNAT"/>
    <property type="match status" value="1"/>
</dbReference>
<dbReference type="Gene3D" id="3.40.630.30">
    <property type="match status" value="1"/>
</dbReference>
<dbReference type="EMBL" id="WSRQ01000110">
    <property type="protein sequence ID" value="MVX67263.1"/>
    <property type="molecule type" value="Genomic_DNA"/>
</dbReference>
<dbReference type="AlphaFoldDB" id="A0A964RTB8"/>
<dbReference type="PANTHER" id="PTHR43415">
    <property type="entry name" value="SPERMIDINE N(1)-ACETYLTRANSFERASE"/>
    <property type="match status" value="1"/>
</dbReference>
<dbReference type="GO" id="GO:0016747">
    <property type="term" value="F:acyltransferase activity, transferring groups other than amino-acyl groups"/>
    <property type="evidence" value="ECO:0007669"/>
    <property type="project" value="InterPro"/>
</dbReference>
<dbReference type="InterPro" id="IPR000182">
    <property type="entry name" value="GNAT_dom"/>
</dbReference>